<dbReference type="GeneID" id="107016669"/>
<name>A0ABM1GKX6_SOLPN</name>
<gene>
    <name evidence="3" type="primary">LOC107016669</name>
</gene>
<feature type="region of interest" description="Disordered" evidence="1">
    <location>
        <begin position="67"/>
        <end position="92"/>
    </location>
</feature>
<dbReference type="Proteomes" id="UP000694930">
    <property type="component" value="Chromosome 4"/>
</dbReference>
<sequence>MTVTSSENSELASYGLREVAQVWYVPSLDANPRDEMSRIMVYAQSIEESKHRRITKNLKSGIVEEQNQPRIKKRAPIQAASSAPNINIESGSGSQVVKPTCARCGKKHFGKGLAGTGGWFGCVKDGHKVMDCPTIAAIGKEAKEVPPSARDDGAAKINHFYFVQAKTKSGEDSDKL</sequence>
<keyword evidence="2" id="KW-1185">Reference proteome</keyword>
<organism evidence="2 3">
    <name type="scientific">Solanum pennellii</name>
    <name type="common">Tomato</name>
    <name type="synonym">Lycopersicon pennellii</name>
    <dbReference type="NCBI Taxonomy" id="28526"/>
    <lineage>
        <taxon>Eukaryota</taxon>
        <taxon>Viridiplantae</taxon>
        <taxon>Streptophyta</taxon>
        <taxon>Embryophyta</taxon>
        <taxon>Tracheophyta</taxon>
        <taxon>Spermatophyta</taxon>
        <taxon>Magnoliopsida</taxon>
        <taxon>eudicotyledons</taxon>
        <taxon>Gunneridae</taxon>
        <taxon>Pentapetalae</taxon>
        <taxon>asterids</taxon>
        <taxon>lamiids</taxon>
        <taxon>Solanales</taxon>
        <taxon>Solanaceae</taxon>
        <taxon>Solanoideae</taxon>
        <taxon>Solaneae</taxon>
        <taxon>Solanum</taxon>
        <taxon>Solanum subgen. Lycopersicon</taxon>
    </lineage>
</organism>
<accession>A0ABM1GKX6</accession>
<evidence type="ECO:0000256" key="1">
    <source>
        <dbReference type="SAM" id="MobiDB-lite"/>
    </source>
</evidence>
<evidence type="ECO:0000313" key="2">
    <source>
        <dbReference type="Proteomes" id="UP000694930"/>
    </source>
</evidence>
<dbReference type="RefSeq" id="XP_015072556.1">
    <property type="nucleotide sequence ID" value="XM_015217070.1"/>
</dbReference>
<feature type="compositionally biased region" description="Polar residues" evidence="1">
    <location>
        <begin position="79"/>
        <end position="92"/>
    </location>
</feature>
<proteinExistence type="predicted"/>
<reference evidence="2" key="1">
    <citation type="journal article" date="2014" name="Nat. Genet.">
        <title>The genome of the stress-tolerant wild tomato species Solanum pennellii.</title>
        <authorList>
            <person name="Bolger A."/>
            <person name="Scossa F."/>
            <person name="Bolger M.E."/>
            <person name="Lanz C."/>
            <person name="Maumus F."/>
            <person name="Tohge T."/>
            <person name="Quesneville H."/>
            <person name="Alseekh S."/>
            <person name="Sorensen I."/>
            <person name="Lichtenstein G."/>
            <person name="Fich E.A."/>
            <person name="Conte M."/>
            <person name="Keller H."/>
            <person name="Schneeberger K."/>
            <person name="Schwacke R."/>
            <person name="Ofner I."/>
            <person name="Vrebalov J."/>
            <person name="Xu Y."/>
            <person name="Osorio S."/>
            <person name="Aflitos S.A."/>
            <person name="Schijlen E."/>
            <person name="Jimenez-Gomez J.M."/>
            <person name="Ryngajllo M."/>
            <person name="Kimura S."/>
            <person name="Kumar R."/>
            <person name="Koenig D."/>
            <person name="Headland L.R."/>
            <person name="Maloof J.N."/>
            <person name="Sinha N."/>
            <person name="van Ham R.C."/>
            <person name="Lankhorst R.K."/>
            <person name="Mao L."/>
            <person name="Vogel A."/>
            <person name="Arsova B."/>
            <person name="Panstruga R."/>
            <person name="Fei Z."/>
            <person name="Rose J.K."/>
            <person name="Zamir D."/>
            <person name="Carrari F."/>
            <person name="Giovannoni J.J."/>
            <person name="Weigel D."/>
            <person name="Usadel B."/>
            <person name="Fernie A.R."/>
        </authorList>
    </citation>
    <scope>NUCLEOTIDE SEQUENCE [LARGE SCALE GENOMIC DNA]</scope>
    <source>
        <strain evidence="2">cv. LA0716</strain>
    </source>
</reference>
<evidence type="ECO:0000313" key="3">
    <source>
        <dbReference type="RefSeq" id="XP_015072556.1"/>
    </source>
</evidence>
<protein>
    <submittedName>
        <fullName evidence="3">Uncharacterized protein LOC107016669</fullName>
    </submittedName>
</protein>
<reference evidence="3" key="2">
    <citation type="submission" date="2025-08" db="UniProtKB">
        <authorList>
            <consortium name="RefSeq"/>
        </authorList>
    </citation>
    <scope>IDENTIFICATION</scope>
</reference>